<dbReference type="Pfam" id="PF00082">
    <property type="entry name" value="Peptidase_S8"/>
    <property type="match status" value="1"/>
</dbReference>
<protein>
    <recommendedName>
        <fullName evidence="6">Peptidase S8/S53 domain-containing protein</fullName>
    </recommendedName>
</protein>
<evidence type="ECO:0000256" key="2">
    <source>
        <dbReference type="ARBA" id="ARBA00022670"/>
    </source>
</evidence>
<reference evidence="8" key="1">
    <citation type="journal article" date="2015" name="BMC Genomics">
        <title>Genomic and transcriptomic analysis of the endophytic fungus Pestalotiopsis fici reveals its lifestyle and high potential for synthesis of natural products.</title>
        <authorList>
            <person name="Wang X."/>
            <person name="Zhang X."/>
            <person name="Liu L."/>
            <person name="Xiang M."/>
            <person name="Wang W."/>
            <person name="Sun X."/>
            <person name="Che Y."/>
            <person name="Guo L."/>
            <person name="Liu G."/>
            <person name="Guo L."/>
            <person name="Wang C."/>
            <person name="Yin W.B."/>
            <person name="Stadler M."/>
            <person name="Zhang X."/>
            <person name="Liu X."/>
        </authorList>
    </citation>
    <scope>NUCLEOTIDE SEQUENCE [LARGE SCALE GENOMIC DNA]</scope>
    <source>
        <strain evidence="8">W106-1 / CGMCC3.15140</strain>
    </source>
</reference>
<keyword evidence="2 5" id="KW-0645">Protease</keyword>
<dbReference type="InterPro" id="IPR036852">
    <property type="entry name" value="Peptidase_S8/S53_dom_sf"/>
</dbReference>
<feature type="active site" description="Charge relay system" evidence="5">
    <location>
        <position position="97"/>
    </location>
</feature>
<accession>W3XDN5</accession>
<dbReference type="HOGENOM" id="CLU_050075_0_0_1"/>
<keyword evidence="3 5" id="KW-0378">Hydrolase</keyword>
<dbReference type="PANTHER" id="PTHR43806:SF11">
    <property type="entry name" value="CEREVISIN-RELATED"/>
    <property type="match status" value="1"/>
</dbReference>
<dbReference type="InParanoid" id="W3XDN5"/>
<feature type="active site" description="Charge relay system" evidence="5">
    <location>
        <position position="248"/>
    </location>
</feature>
<dbReference type="OMA" id="QLMPERH"/>
<proteinExistence type="inferred from homology"/>
<sequence length="337" mass="37168">MKLTAKGQNRKFVASSTQDGPQILSEKIVSSEEWLDNIDVLKSVMEASGLQKRGHKTVKVCVIDTGFDPKDKNLPKIKGYKDFVNPEATSKSDNTWHGTTSASIILSIFDGCELYVARVFQSDDTDDRTEPELMAQAIEWSITPEVDVDIISISAGFLYHSPKLQDAVQKASAANKLIFAAASNWGNLGPVAFPARHDLYTICVFSTDTYNRASKFNPERRPDAHNFAILGEDFEHPRDGKQRVSGTSASTAAAAGLAALIIDFSRQPDNVGAIVRVGDVSKMVGMIAIFNFMSVRAGEFKCIMPQKLLPVHHRDGTRQENRAYVRESLKRAMEQAN</sequence>
<dbReference type="GO" id="GO:0004252">
    <property type="term" value="F:serine-type endopeptidase activity"/>
    <property type="evidence" value="ECO:0007669"/>
    <property type="project" value="UniProtKB-UniRule"/>
</dbReference>
<dbReference type="Gene3D" id="3.40.50.200">
    <property type="entry name" value="Peptidase S8/S53 domain"/>
    <property type="match status" value="1"/>
</dbReference>
<feature type="domain" description="Peptidase S8/S53" evidence="6">
    <location>
        <begin position="56"/>
        <end position="263"/>
    </location>
</feature>
<dbReference type="InterPro" id="IPR050131">
    <property type="entry name" value="Peptidase_S8_subtilisin-like"/>
</dbReference>
<dbReference type="PANTHER" id="PTHR43806">
    <property type="entry name" value="PEPTIDASE S8"/>
    <property type="match status" value="1"/>
</dbReference>
<gene>
    <name evidence="7" type="ORF">PFICI_05408</name>
</gene>
<feature type="active site" description="Charge relay system" evidence="5">
    <location>
        <position position="64"/>
    </location>
</feature>
<dbReference type="PROSITE" id="PS51892">
    <property type="entry name" value="SUBTILASE"/>
    <property type="match status" value="1"/>
</dbReference>
<evidence type="ECO:0000313" key="8">
    <source>
        <dbReference type="Proteomes" id="UP000030651"/>
    </source>
</evidence>
<dbReference type="EMBL" id="KI912111">
    <property type="protein sequence ID" value="ETS83532.1"/>
    <property type="molecule type" value="Genomic_DNA"/>
</dbReference>
<name>W3XDN5_PESFW</name>
<evidence type="ECO:0000256" key="1">
    <source>
        <dbReference type="ARBA" id="ARBA00011073"/>
    </source>
</evidence>
<evidence type="ECO:0000256" key="4">
    <source>
        <dbReference type="ARBA" id="ARBA00022825"/>
    </source>
</evidence>
<dbReference type="SUPFAM" id="SSF52743">
    <property type="entry name" value="Subtilisin-like"/>
    <property type="match status" value="1"/>
</dbReference>
<keyword evidence="8" id="KW-1185">Reference proteome</keyword>
<dbReference type="PRINTS" id="PR00723">
    <property type="entry name" value="SUBTILISIN"/>
</dbReference>
<dbReference type="OrthoDB" id="206201at2759"/>
<dbReference type="AlphaFoldDB" id="W3XDN5"/>
<comment type="similarity">
    <text evidence="1 5">Belongs to the peptidase S8 family.</text>
</comment>
<evidence type="ECO:0000259" key="6">
    <source>
        <dbReference type="Pfam" id="PF00082"/>
    </source>
</evidence>
<evidence type="ECO:0000256" key="5">
    <source>
        <dbReference type="PROSITE-ProRule" id="PRU01240"/>
    </source>
</evidence>
<dbReference type="Proteomes" id="UP000030651">
    <property type="component" value="Unassembled WGS sequence"/>
</dbReference>
<keyword evidence="4 5" id="KW-0720">Serine protease</keyword>
<dbReference type="InterPro" id="IPR015500">
    <property type="entry name" value="Peptidase_S8_subtilisin-rel"/>
</dbReference>
<dbReference type="GO" id="GO:0006508">
    <property type="term" value="P:proteolysis"/>
    <property type="evidence" value="ECO:0007669"/>
    <property type="project" value="UniProtKB-KW"/>
</dbReference>
<dbReference type="InterPro" id="IPR000209">
    <property type="entry name" value="Peptidase_S8/S53_dom"/>
</dbReference>
<dbReference type="RefSeq" id="XP_007832180.1">
    <property type="nucleotide sequence ID" value="XM_007833989.1"/>
</dbReference>
<dbReference type="InterPro" id="IPR023827">
    <property type="entry name" value="Peptidase_S8_Asp-AS"/>
</dbReference>
<organism evidence="7 8">
    <name type="scientific">Pestalotiopsis fici (strain W106-1 / CGMCC3.15140)</name>
    <dbReference type="NCBI Taxonomy" id="1229662"/>
    <lineage>
        <taxon>Eukaryota</taxon>
        <taxon>Fungi</taxon>
        <taxon>Dikarya</taxon>
        <taxon>Ascomycota</taxon>
        <taxon>Pezizomycotina</taxon>
        <taxon>Sordariomycetes</taxon>
        <taxon>Xylariomycetidae</taxon>
        <taxon>Amphisphaeriales</taxon>
        <taxon>Sporocadaceae</taxon>
        <taxon>Pestalotiopsis</taxon>
    </lineage>
</organism>
<dbReference type="KEGG" id="pfy:PFICI_05408"/>
<evidence type="ECO:0000256" key="3">
    <source>
        <dbReference type="ARBA" id="ARBA00022801"/>
    </source>
</evidence>
<dbReference type="eggNOG" id="ENOG502SFSN">
    <property type="taxonomic scope" value="Eukaryota"/>
</dbReference>
<evidence type="ECO:0000313" key="7">
    <source>
        <dbReference type="EMBL" id="ETS83532.1"/>
    </source>
</evidence>
<dbReference type="GeneID" id="19270421"/>
<dbReference type="PROSITE" id="PS00136">
    <property type="entry name" value="SUBTILASE_ASP"/>
    <property type="match status" value="1"/>
</dbReference>